<sequence>MYAFLYSGHLPDMSDRSIMTFSFSGCRK</sequence>
<proteinExistence type="predicted"/>
<protein>
    <submittedName>
        <fullName evidence="1">Uncharacterized protein</fullName>
    </submittedName>
</protein>
<accession>A0A0A9HPA2</accession>
<reference evidence="1" key="1">
    <citation type="submission" date="2014-09" db="EMBL/GenBank/DDBJ databases">
        <authorList>
            <person name="Magalhaes I.L.F."/>
            <person name="Oliveira U."/>
            <person name="Santos F.R."/>
            <person name="Vidigal T.H.D.A."/>
            <person name="Brescovit A.D."/>
            <person name="Santos A.J."/>
        </authorList>
    </citation>
    <scope>NUCLEOTIDE SEQUENCE</scope>
    <source>
        <tissue evidence="1">Shoot tissue taken approximately 20 cm above the soil surface</tissue>
    </source>
</reference>
<evidence type="ECO:0000313" key="1">
    <source>
        <dbReference type="EMBL" id="JAE36711.1"/>
    </source>
</evidence>
<reference evidence="1" key="2">
    <citation type="journal article" date="2015" name="Data Brief">
        <title>Shoot transcriptome of the giant reed, Arundo donax.</title>
        <authorList>
            <person name="Barrero R.A."/>
            <person name="Guerrero F.D."/>
            <person name="Moolhuijzen P."/>
            <person name="Goolsby J.A."/>
            <person name="Tidwell J."/>
            <person name="Bellgard S.E."/>
            <person name="Bellgard M.I."/>
        </authorList>
    </citation>
    <scope>NUCLEOTIDE SEQUENCE</scope>
    <source>
        <tissue evidence="1">Shoot tissue taken approximately 20 cm above the soil surface</tissue>
    </source>
</reference>
<dbReference type="EMBL" id="GBRH01161185">
    <property type="protein sequence ID" value="JAE36711.1"/>
    <property type="molecule type" value="Transcribed_RNA"/>
</dbReference>
<dbReference type="AlphaFoldDB" id="A0A0A9HPA2"/>
<organism evidence="1">
    <name type="scientific">Arundo donax</name>
    <name type="common">Giant reed</name>
    <name type="synonym">Donax arundinaceus</name>
    <dbReference type="NCBI Taxonomy" id="35708"/>
    <lineage>
        <taxon>Eukaryota</taxon>
        <taxon>Viridiplantae</taxon>
        <taxon>Streptophyta</taxon>
        <taxon>Embryophyta</taxon>
        <taxon>Tracheophyta</taxon>
        <taxon>Spermatophyta</taxon>
        <taxon>Magnoliopsida</taxon>
        <taxon>Liliopsida</taxon>
        <taxon>Poales</taxon>
        <taxon>Poaceae</taxon>
        <taxon>PACMAD clade</taxon>
        <taxon>Arundinoideae</taxon>
        <taxon>Arundineae</taxon>
        <taxon>Arundo</taxon>
    </lineage>
</organism>
<name>A0A0A9HPA2_ARUDO</name>